<evidence type="ECO:0000259" key="2">
    <source>
        <dbReference type="Pfam" id="PF13205"/>
    </source>
</evidence>
<dbReference type="InterPro" id="IPR014755">
    <property type="entry name" value="Cu-Rt/internalin_Ig-like"/>
</dbReference>
<dbReference type="AlphaFoldDB" id="A0A381Y3R3"/>
<dbReference type="Gene3D" id="2.60.120.200">
    <property type="match status" value="2"/>
</dbReference>
<dbReference type="InterPro" id="IPR013320">
    <property type="entry name" value="ConA-like_dom_sf"/>
</dbReference>
<dbReference type="InterPro" id="IPR032812">
    <property type="entry name" value="SbsA_Ig"/>
</dbReference>
<dbReference type="Pfam" id="PF13385">
    <property type="entry name" value="Laminin_G_3"/>
    <property type="match status" value="1"/>
</dbReference>
<protein>
    <recommendedName>
        <fullName evidence="2">SbsA Ig-like domain-containing protein</fullName>
    </recommendedName>
</protein>
<proteinExistence type="predicted"/>
<name>A0A381Y3R3_9ZZZZ</name>
<feature type="non-terminal residue" evidence="3">
    <location>
        <position position="399"/>
    </location>
</feature>
<dbReference type="EMBL" id="UINC01017334">
    <property type="protein sequence ID" value="SVA71719.1"/>
    <property type="molecule type" value="Genomic_DNA"/>
</dbReference>
<evidence type="ECO:0000313" key="3">
    <source>
        <dbReference type="EMBL" id="SVA71719.1"/>
    </source>
</evidence>
<dbReference type="Gene3D" id="2.60.40.1220">
    <property type="match status" value="1"/>
</dbReference>
<feature type="non-terminal residue" evidence="3">
    <location>
        <position position="1"/>
    </location>
</feature>
<dbReference type="SUPFAM" id="SSF49899">
    <property type="entry name" value="Concanavalin A-like lectins/glucanases"/>
    <property type="match status" value="1"/>
</dbReference>
<reference evidence="3" key="1">
    <citation type="submission" date="2018-05" db="EMBL/GenBank/DDBJ databases">
        <authorList>
            <person name="Lanie J.A."/>
            <person name="Ng W.-L."/>
            <person name="Kazmierczak K.M."/>
            <person name="Andrzejewski T.M."/>
            <person name="Davidsen T.M."/>
            <person name="Wayne K.J."/>
            <person name="Tettelin H."/>
            <person name="Glass J.I."/>
            <person name="Rusch D."/>
            <person name="Podicherti R."/>
            <person name="Tsui H.-C.T."/>
            <person name="Winkler M.E."/>
        </authorList>
    </citation>
    <scope>NUCLEOTIDE SEQUENCE</scope>
</reference>
<feature type="domain" description="SbsA Ig-like" evidence="2">
    <location>
        <begin position="18"/>
        <end position="112"/>
    </location>
</feature>
<organism evidence="3">
    <name type="scientific">marine metagenome</name>
    <dbReference type="NCBI Taxonomy" id="408172"/>
    <lineage>
        <taxon>unclassified sequences</taxon>
        <taxon>metagenomes</taxon>
        <taxon>ecological metagenomes</taxon>
    </lineage>
</organism>
<sequence length="399" mass="41902">VSTHYSEAMIEDVIIDFTAPEIVSANGYAGTVNQIAIVFNEGLDAATAGDAANYAVEGLTVNAAALSGDGKTVTLSTSEQASGSAYNLTVTGVKDLADNAANLSATVQSEFSYAQEVISDGPVIYWKLGETEGTVANDEMGNRTAAYTSVTLGADSLVPTSKDGAVHFDASATHEIKVGDHKLMNLDVFQNKTIEFWVKADSLPKADPAADFQPKMMLWEQGGGWKGLNIYLSATDESDAPSKADLYFNVWSHIGGGATSDPAAWAKPPVDLRWGGTTDARAAGSHPGHEGQAPVFVKTEVEVATIYHVVGVMAGDNDGLEGKLLLYVNGRLVGETGGVGQLYNHGNDAGLGAINAGTTTHDELPDGNLLTDRYHFSGTIDEFAEYNAVLSADQIAGRY</sequence>
<dbReference type="Pfam" id="PF13205">
    <property type="entry name" value="Big_5"/>
    <property type="match status" value="1"/>
</dbReference>
<accession>A0A381Y3R3</accession>
<gene>
    <name evidence="3" type="ORF">METZ01_LOCUS124573</name>
</gene>
<evidence type="ECO:0000256" key="1">
    <source>
        <dbReference type="ARBA" id="ARBA00022729"/>
    </source>
</evidence>
<keyword evidence="1" id="KW-0732">Signal</keyword>